<keyword evidence="1" id="KW-0812">Transmembrane</keyword>
<gene>
    <name evidence="2" type="ORF">BKP45_13665</name>
</gene>
<accession>A0A1S2M6B8</accession>
<dbReference type="Proteomes" id="UP000180057">
    <property type="component" value="Unassembled WGS sequence"/>
</dbReference>
<evidence type="ECO:0000313" key="3">
    <source>
        <dbReference type="Proteomes" id="UP000180057"/>
    </source>
</evidence>
<reference evidence="2 3" key="1">
    <citation type="submission" date="2016-10" db="EMBL/GenBank/DDBJ databases">
        <title>Draft genome sequences of four alkaliphilic bacteria belonging to the Anaerobacillus genus.</title>
        <authorList>
            <person name="Bassil N.M."/>
            <person name="Lloyd J.R."/>
        </authorList>
    </citation>
    <scope>NUCLEOTIDE SEQUENCE [LARGE SCALE GENOMIC DNA]</scope>
    <source>
        <strain evidence="2 3">DSM 22531</strain>
    </source>
</reference>
<comment type="caution">
    <text evidence="2">The sequence shown here is derived from an EMBL/GenBank/DDBJ whole genome shotgun (WGS) entry which is preliminary data.</text>
</comment>
<dbReference type="EMBL" id="MLQS01000019">
    <property type="protein sequence ID" value="OIJ19205.1"/>
    <property type="molecule type" value="Genomic_DNA"/>
</dbReference>
<dbReference type="OrthoDB" id="2842789at2"/>
<dbReference type="RefSeq" id="WP_071390252.1">
    <property type="nucleotide sequence ID" value="NZ_MLQS01000019.1"/>
</dbReference>
<organism evidence="2 3">
    <name type="scientific">Anaerobacillus alkalidiazotrophicus</name>
    <dbReference type="NCBI Taxonomy" id="472963"/>
    <lineage>
        <taxon>Bacteria</taxon>
        <taxon>Bacillati</taxon>
        <taxon>Bacillota</taxon>
        <taxon>Bacilli</taxon>
        <taxon>Bacillales</taxon>
        <taxon>Bacillaceae</taxon>
        <taxon>Anaerobacillus</taxon>
    </lineage>
</organism>
<evidence type="ECO:0000313" key="2">
    <source>
        <dbReference type="EMBL" id="OIJ19205.1"/>
    </source>
</evidence>
<evidence type="ECO:0000256" key="1">
    <source>
        <dbReference type="SAM" id="Phobius"/>
    </source>
</evidence>
<proteinExistence type="predicted"/>
<keyword evidence="1" id="KW-0472">Membrane</keyword>
<dbReference type="AlphaFoldDB" id="A0A1S2M6B8"/>
<keyword evidence="1" id="KW-1133">Transmembrane helix</keyword>
<name>A0A1S2M6B8_9BACI</name>
<keyword evidence="3" id="KW-1185">Reference proteome</keyword>
<protein>
    <submittedName>
        <fullName evidence="2">Uncharacterized protein</fullName>
    </submittedName>
</protein>
<feature type="transmembrane region" description="Helical" evidence="1">
    <location>
        <begin position="37"/>
        <end position="57"/>
    </location>
</feature>
<dbReference type="STRING" id="472963.BKP45_13665"/>
<sequence>MSLLLPLLVVLLIAILFSFNGKSRIFNGPIMYKKRAKYILIMYSSILLLSTVLFYLLQAQLVTINREDNQEMIYEINNYVQDFYAAMNDGETEAISQLEKWQFPYTGDTIEISNNNHHFILVVERKEIEDDTIDVTYLTTKTFIEGVEFTDYLKPPTVELSGGRIIIGEPPPVTINVAKFDKEFTINQFYKEKRWMNEWSSSLGFSAIYIQIPRNVEVIQQEHQYIEYVGE</sequence>